<evidence type="ECO:0000313" key="10">
    <source>
        <dbReference type="Proteomes" id="UP001596542"/>
    </source>
</evidence>
<keyword evidence="2 6" id="KW-0349">Heme</keyword>
<comment type="caution">
    <text evidence="9">The sequence shown here is derived from an EMBL/GenBank/DDBJ whole genome shotgun (WGS) entry which is preliminary data.</text>
</comment>
<evidence type="ECO:0000256" key="3">
    <source>
        <dbReference type="ARBA" id="ARBA00022723"/>
    </source>
</evidence>
<organism evidence="9 10">
    <name type="scientific">Herminiimonas glaciei</name>
    <dbReference type="NCBI Taxonomy" id="523788"/>
    <lineage>
        <taxon>Bacteria</taxon>
        <taxon>Pseudomonadati</taxon>
        <taxon>Pseudomonadota</taxon>
        <taxon>Betaproteobacteria</taxon>
        <taxon>Burkholderiales</taxon>
        <taxon>Oxalobacteraceae</taxon>
        <taxon>Herminiimonas</taxon>
    </lineage>
</organism>
<gene>
    <name evidence="9" type="ORF">ACFQPC_00870</name>
</gene>
<keyword evidence="10" id="KW-1185">Reference proteome</keyword>
<reference evidence="10" key="1">
    <citation type="journal article" date="2019" name="Int. J. Syst. Evol. Microbiol.">
        <title>The Global Catalogue of Microorganisms (GCM) 10K type strain sequencing project: providing services to taxonomists for standard genome sequencing and annotation.</title>
        <authorList>
            <consortium name="The Broad Institute Genomics Platform"/>
            <consortium name="The Broad Institute Genome Sequencing Center for Infectious Disease"/>
            <person name="Wu L."/>
            <person name="Ma J."/>
        </authorList>
    </citation>
    <scope>NUCLEOTIDE SEQUENCE [LARGE SCALE GENOMIC DNA]</scope>
    <source>
        <strain evidence="10">KACC 12508</strain>
    </source>
</reference>
<feature type="domain" description="Cytochrome c" evidence="8">
    <location>
        <begin position="180"/>
        <end position="268"/>
    </location>
</feature>
<dbReference type="InterPro" id="IPR051811">
    <property type="entry name" value="Cytochrome_c550/c551-like"/>
</dbReference>
<dbReference type="InterPro" id="IPR009056">
    <property type="entry name" value="Cyt_c-like_dom"/>
</dbReference>
<dbReference type="Pfam" id="PF00034">
    <property type="entry name" value="Cytochrom_C"/>
    <property type="match status" value="1"/>
</dbReference>
<dbReference type="Gene3D" id="1.10.760.10">
    <property type="entry name" value="Cytochrome c-like domain"/>
    <property type="match status" value="1"/>
</dbReference>
<evidence type="ECO:0000256" key="5">
    <source>
        <dbReference type="ARBA" id="ARBA00023004"/>
    </source>
</evidence>
<accession>A0ABW2I6F7</accession>
<evidence type="ECO:0000256" key="7">
    <source>
        <dbReference type="SAM" id="SignalP"/>
    </source>
</evidence>
<sequence length="271" mass="29853">MPAISISRFMTLVVVLLCTQLHLAQAADAVLEVRVGKQQQTLALTDLLKHPALRTISIPADVSYKKPMQYRALPLLSILRDISQVDTLQFKAADGFVANIPALSFRGGAEAWLAIEVPQTPWPALKEGGPSAGPFYLVWLAPEKSHITQEQWPYQIAVISDVTPLHSRYPQIKPNAAVDSAAWRGMQVYATQCASCHRINGGGDAAVGPDLNRPANPTEYFHDTYLRKYLRDPAAVRSWPGMTMPGFADGVMSEAQMDDLLAYLRQMALQK</sequence>
<dbReference type="EMBL" id="JBHTBU010000001">
    <property type="protein sequence ID" value="MFC7286575.1"/>
    <property type="molecule type" value="Genomic_DNA"/>
</dbReference>
<keyword evidence="4" id="KW-0249">Electron transport</keyword>
<evidence type="ECO:0000259" key="8">
    <source>
        <dbReference type="PROSITE" id="PS51007"/>
    </source>
</evidence>
<protein>
    <submittedName>
        <fullName evidence="9">C-type cytochrome</fullName>
    </submittedName>
</protein>
<dbReference type="SUPFAM" id="SSF46626">
    <property type="entry name" value="Cytochrome c"/>
    <property type="match status" value="1"/>
</dbReference>
<evidence type="ECO:0000256" key="4">
    <source>
        <dbReference type="ARBA" id="ARBA00022982"/>
    </source>
</evidence>
<keyword evidence="1" id="KW-0813">Transport</keyword>
<dbReference type="RefSeq" id="WP_382269777.1">
    <property type="nucleotide sequence ID" value="NZ_JBHTBU010000001.1"/>
</dbReference>
<feature type="chain" id="PRO_5045457540" evidence="7">
    <location>
        <begin position="27"/>
        <end position="271"/>
    </location>
</feature>
<keyword evidence="3 6" id="KW-0479">Metal-binding</keyword>
<proteinExistence type="predicted"/>
<keyword evidence="7" id="KW-0732">Signal</keyword>
<keyword evidence="5 6" id="KW-0408">Iron</keyword>
<evidence type="ECO:0000256" key="2">
    <source>
        <dbReference type="ARBA" id="ARBA00022617"/>
    </source>
</evidence>
<name>A0ABW2I6F7_9BURK</name>
<evidence type="ECO:0000313" key="9">
    <source>
        <dbReference type="EMBL" id="MFC7286575.1"/>
    </source>
</evidence>
<dbReference type="PANTHER" id="PTHR37823">
    <property type="entry name" value="CYTOCHROME C-553-LIKE"/>
    <property type="match status" value="1"/>
</dbReference>
<feature type="signal peptide" evidence="7">
    <location>
        <begin position="1"/>
        <end position="26"/>
    </location>
</feature>
<dbReference type="PROSITE" id="PS51007">
    <property type="entry name" value="CYTC"/>
    <property type="match status" value="1"/>
</dbReference>
<evidence type="ECO:0000256" key="1">
    <source>
        <dbReference type="ARBA" id="ARBA00022448"/>
    </source>
</evidence>
<dbReference type="Proteomes" id="UP001596542">
    <property type="component" value="Unassembled WGS sequence"/>
</dbReference>
<dbReference type="InterPro" id="IPR036909">
    <property type="entry name" value="Cyt_c-like_dom_sf"/>
</dbReference>
<evidence type="ECO:0000256" key="6">
    <source>
        <dbReference type="PROSITE-ProRule" id="PRU00433"/>
    </source>
</evidence>
<dbReference type="PANTHER" id="PTHR37823:SF1">
    <property type="entry name" value="CYTOCHROME C-553-LIKE"/>
    <property type="match status" value="1"/>
</dbReference>